<dbReference type="GO" id="GO:0004715">
    <property type="term" value="F:non-membrane spanning protein tyrosine kinase activity"/>
    <property type="evidence" value="ECO:0007669"/>
    <property type="project" value="UniProtKB-EC"/>
</dbReference>
<dbReference type="InterPro" id="IPR005702">
    <property type="entry name" value="Wzc-like_C"/>
</dbReference>
<dbReference type="Proteomes" id="UP000198870">
    <property type="component" value="Unassembled WGS sequence"/>
</dbReference>
<dbReference type="NCBIfam" id="TIGR01007">
    <property type="entry name" value="eps_fam"/>
    <property type="match status" value="1"/>
</dbReference>
<feature type="compositionally biased region" description="Basic and acidic residues" evidence="3">
    <location>
        <begin position="25"/>
        <end position="45"/>
    </location>
</feature>
<dbReference type="InterPro" id="IPR027417">
    <property type="entry name" value="P-loop_NTPase"/>
</dbReference>
<dbReference type="GO" id="GO:0005886">
    <property type="term" value="C:plasma membrane"/>
    <property type="evidence" value="ECO:0007669"/>
    <property type="project" value="TreeGrafter"/>
</dbReference>
<evidence type="ECO:0000313" key="5">
    <source>
        <dbReference type="Proteomes" id="UP000198870"/>
    </source>
</evidence>
<dbReference type="CDD" id="cd05387">
    <property type="entry name" value="BY-kinase"/>
    <property type="match status" value="1"/>
</dbReference>
<dbReference type="OrthoDB" id="9812433at2"/>
<accession>A0A1G5C236</accession>
<keyword evidence="2" id="KW-0067">ATP-binding</keyword>
<dbReference type="InterPro" id="IPR050445">
    <property type="entry name" value="Bact_polysacc_biosynth/exp"/>
</dbReference>
<organism evidence="4 5">
    <name type="scientific">Desulfoluna spongiiphila</name>
    <dbReference type="NCBI Taxonomy" id="419481"/>
    <lineage>
        <taxon>Bacteria</taxon>
        <taxon>Pseudomonadati</taxon>
        <taxon>Thermodesulfobacteriota</taxon>
        <taxon>Desulfobacteria</taxon>
        <taxon>Desulfobacterales</taxon>
        <taxon>Desulfolunaceae</taxon>
        <taxon>Desulfoluna</taxon>
    </lineage>
</organism>
<dbReference type="InterPro" id="IPR033756">
    <property type="entry name" value="YlxH/NBP35"/>
</dbReference>
<dbReference type="STRING" id="419481.SAMN05216233_102325"/>
<keyword evidence="1" id="KW-0547">Nucleotide-binding</keyword>
<evidence type="ECO:0000256" key="2">
    <source>
        <dbReference type="ARBA" id="ARBA00022840"/>
    </source>
</evidence>
<keyword evidence="4" id="KW-0418">Kinase</keyword>
<evidence type="ECO:0000256" key="1">
    <source>
        <dbReference type="ARBA" id="ARBA00022741"/>
    </source>
</evidence>
<name>A0A1G5C236_9BACT</name>
<proteinExistence type="predicted"/>
<protein>
    <submittedName>
        <fullName evidence="4">Receptor protein-tyrosine kinase</fullName>
    </submittedName>
</protein>
<dbReference type="RefSeq" id="WP_092208788.1">
    <property type="nucleotide sequence ID" value="NZ_FMUX01000002.1"/>
</dbReference>
<gene>
    <name evidence="4" type="ORF">SAMN05216233_102325</name>
</gene>
<keyword evidence="5" id="KW-1185">Reference proteome</keyword>
<sequence length="289" mass="31806">MGHFSKALEKRDSERGDKPVVSTPDKVKNEVPADGSRADDHRAAEQKPGAAGHPLVVLSDPWSYSSEQFRSIKTTIMFPEDGKKRRLILVTSSVPAEGKSFVATNVAAAIAGSLDNQVMVIDSDLRRPTVADIFALPPDAKGLEAYLNNQCPLDDVVYPTHMEKLSVIPAGKAVENPSELISSSTMVQLLDDVRDRYSDRYVIIDSPPPLFAPETIALSRHVDGIVIVIRNDKTSKRVVADMLDKVDRTKVIGIVLNRYDVPFARDRGYKEYYAYRKGAGNGSRDPGKK</sequence>
<keyword evidence="4" id="KW-0829">Tyrosine-protein kinase</keyword>
<feature type="region of interest" description="Disordered" evidence="3">
    <location>
        <begin position="1"/>
        <end position="52"/>
    </location>
</feature>
<keyword evidence="4" id="KW-0808">Transferase</keyword>
<evidence type="ECO:0000256" key="3">
    <source>
        <dbReference type="SAM" id="MobiDB-lite"/>
    </source>
</evidence>
<feature type="compositionally biased region" description="Basic and acidic residues" evidence="3">
    <location>
        <begin position="1"/>
        <end position="18"/>
    </location>
</feature>
<dbReference type="AlphaFoldDB" id="A0A1G5C236"/>
<dbReference type="Gene3D" id="3.40.50.300">
    <property type="entry name" value="P-loop containing nucleotide triphosphate hydrolases"/>
    <property type="match status" value="1"/>
</dbReference>
<reference evidence="4 5" key="1">
    <citation type="submission" date="2016-10" db="EMBL/GenBank/DDBJ databases">
        <authorList>
            <person name="de Groot N.N."/>
        </authorList>
    </citation>
    <scope>NUCLEOTIDE SEQUENCE [LARGE SCALE GENOMIC DNA]</scope>
    <source>
        <strain evidence="4 5">AA1</strain>
    </source>
</reference>
<dbReference type="Pfam" id="PF10609">
    <property type="entry name" value="ParA"/>
    <property type="match status" value="1"/>
</dbReference>
<evidence type="ECO:0000313" key="4">
    <source>
        <dbReference type="EMBL" id="SCX96441.1"/>
    </source>
</evidence>
<dbReference type="SUPFAM" id="SSF52540">
    <property type="entry name" value="P-loop containing nucleoside triphosphate hydrolases"/>
    <property type="match status" value="1"/>
</dbReference>
<dbReference type="PANTHER" id="PTHR32309">
    <property type="entry name" value="TYROSINE-PROTEIN KINASE"/>
    <property type="match status" value="1"/>
</dbReference>
<dbReference type="EMBL" id="FMUX01000002">
    <property type="protein sequence ID" value="SCX96441.1"/>
    <property type="molecule type" value="Genomic_DNA"/>
</dbReference>
<dbReference type="PANTHER" id="PTHR32309:SF13">
    <property type="entry name" value="FERRIC ENTEROBACTIN TRANSPORT PROTEIN FEPE"/>
    <property type="match status" value="1"/>
</dbReference>
<dbReference type="GO" id="GO:0005524">
    <property type="term" value="F:ATP binding"/>
    <property type="evidence" value="ECO:0007669"/>
    <property type="project" value="UniProtKB-KW"/>
</dbReference>
<keyword evidence="4" id="KW-0675">Receptor</keyword>